<feature type="transmembrane region" description="Helical" evidence="1">
    <location>
        <begin position="21"/>
        <end position="41"/>
    </location>
</feature>
<evidence type="ECO:0000313" key="2">
    <source>
        <dbReference type="EMBL" id="SDW05662.1"/>
    </source>
</evidence>
<proteinExistence type="predicted"/>
<accession>A0A1H2QEX0</accession>
<dbReference type="RefSeq" id="WP_090293909.1">
    <property type="nucleotide sequence ID" value="NZ_FNKI01000002.1"/>
</dbReference>
<dbReference type="AlphaFoldDB" id="A0A1H2QEX0"/>
<evidence type="ECO:0000256" key="1">
    <source>
        <dbReference type="SAM" id="Phobius"/>
    </source>
</evidence>
<dbReference type="STRING" id="1073328.SAMN05216294_1547"/>
<feature type="transmembrane region" description="Helical" evidence="1">
    <location>
        <begin position="74"/>
        <end position="92"/>
    </location>
</feature>
<dbReference type="EMBL" id="FNMY01000001">
    <property type="protein sequence ID" value="SDW05662.1"/>
    <property type="molecule type" value="Genomic_DNA"/>
</dbReference>
<feature type="transmembrane region" description="Helical" evidence="1">
    <location>
        <begin position="47"/>
        <end position="67"/>
    </location>
</feature>
<name>A0A1H2QEX0_9FLAO</name>
<reference evidence="3" key="1">
    <citation type="submission" date="2016-10" db="EMBL/GenBank/DDBJ databases">
        <authorList>
            <person name="Varghese N."/>
            <person name="Submissions S."/>
        </authorList>
    </citation>
    <scope>NUCLEOTIDE SEQUENCE [LARGE SCALE GENOMIC DNA]</scope>
    <source>
        <strain evidence="3">DSM 25030</strain>
    </source>
</reference>
<keyword evidence="3" id="KW-1185">Reference proteome</keyword>
<keyword evidence="1" id="KW-0472">Membrane</keyword>
<sequence length="99" mass="11025">MPANKKYLTPSPSQRFAKITAAIIGGLIVAVMFHMALASWFNHVAVIITSTFSAFILWAVLMVVAFLGKNGWKVWGIYLMISLVLFVIFYFGNQTNPLV</sequence>
<protein>
    <submittedName>
        <fullName evidence="2">Uncharacterized protein</fullName>
    </submittedName>
</protein>
<keyword evidence="1" id="KW-0812">Transmembrane</keyword>
<dbReference type="Proteomes" id="UP000199592">
    <property type="component" value="Unassembled WGS sequence"/>
</dbReference>
<organism evidence="2 3">
    <name type="scientific">Flagellimonas zhangzhouensis</name>
    <dbReference type="NCBI Taxonomy" id="1073328"/>
    <lineage>
        <taxon>Bacteria</taxon>
        <taxon>Pseudomonadati</taxon>
        <taxon>Bacteroidota</taxon>
        <taxon>Flavobacteriia</taxon>
        <taxon>Flavobacteriales</taxon>
        <taxon>Flavobacteriaceae</taxon>
        <taxon>Flagellimonas</taxon>
    </lineage>
</organism>
<keyword evidence="1" id="KW-1133">Transmembrane helix</keyword>
<evidence type="ECO:0000313" key="3">
    <source>
        <dbReference type="Proteomes" id="UP000199592"/>
    </source>
</evidence>
<dbReference type="OrthoDB" id="711014at2"/>
<gene>
    <name evidence="2" type="ORF">SAMN04487892_0198</name>
</gene>